<dbReference type="PROSITE" id="PS01023">
    <property type="entry name" value="PTR2_2"/>
    <property type="match status" value="1"/>
</dbReference>
<evidence type="ECO:0000313" key="10">
    <source>
        <dbReference type="Proteomes" id="UP000037460"/>
    </source>
</evidence>
<accession>A0A0M0KAS5</accession>
<dbReference type="Gene3D" id="1.20.1250.20">
    <property type="entry name" value="MFS general substrate transporter like domains"/>
    <property type="match status" value="2"/>
</dbReference>
<feature type="transmembrane region" description="Helical" evidence="8">
    <location>
        <begin position="201"/>
        <end position="219"/>
    </location>
</feature>
<evidence type="ECO:0000256" key="1">
    <source>
        <dbReference type="ARBA" id="ARBA00004141"/>
    </source>
</evidence>
<feature type="transmembrane region" description="Helical" evidence="8">
    <location>
        <begin position="247"/>
        <end position="265"/>
    </location>
</feature>
<dbReference type="InterPro" id="IPR018456">
    <property type="entry name" value="PTR2_symporter_CS"/>
</dbReference>
<feature type="transmembrane region" description="Helical" evidence="8">
    <location>
        <begin position="134"/>
        <end position="153"/>
    </location>
</feature>
<dbReference type="AlphaFoldDB" id="A0A0M0KAS5"/>
<keyword evidence="4 8" id="KW-1133">Transmembrane helix</keyword>
<evidence type="ECO:0000256" key="3">
    <source>
        <dbReference type="ARBA" id="ARBA00022692"/>
    </source>
</evidence>
<dbReference type="GO" id="GO:0022857">
    <property type="term" value="F:transmembrane transporter activity"/>
    <property type="evidence" value="ECO:0007669"/>
    <property type="project" value="InterPro"/>
</dbReference>
<feature type="transmembrane region" description="Helical" evidence="8">
    <location>
        <begin position="109"/>
        <end position="128"/>
    </location>
</feature>
<gene>
    <name evidence="9" type="ORF">Ctob_010036</name>
</gene>
<dbReference type="Proteomes" id="UP000037460">
    <property type="component" value="Unassembled WGS sequence"/>
</dbReference>
<dbReference type="GO" id="GO:0016020">
    <property type="term" value="C:membrane"/>
    <property type="evidence" value="ECO:0007669"/>
    <property type="project" value="UniProtKB-SubCell"/>
</dbReference>
<dbReference type="EMBL" id="JWZX01000780">
    <property type="protein sequence ID" value="KOO35702.1"/>
    <property type="molecule type" value="Genomic_DNA"/>
</dbReference>
<evidence type="ECO:0000256" key="7">
    <source>
        <dbReference type="SAM" id="MobiDB-lite"/>
    </source>
</evidence>
<evidence type="ECO:0000256" key="2">
    <source>
        <dbReference type="ARBA" id="ARBA00005982"/>
    </source>
</evidence>
<evidence type="ECO:0000256" key="6">
    <source>
        <dbReference type="RuleBase" id="RU003755"/>
    </source>
</evidence>
<proteinExistence type="inferred from homology"/>
<comment type="caution">
    <text evidence="9">The sequence shown here is derived from an EMBL/GenBank/DDBJ whole genome shotgun (WGS) entry which is preliminary data.</text>
</comment>
<comment type="similarity">
    <text evidence="2 6">Belongs to the major facilitator superfamily. Proton-dependent oligopeptide transporter (POT/PTR) (TC 2.A.17) family.</text>
</comment>
<dbReference type="GO" id="GO:0006857">
    <property type="term" value="P:oligopeptide transport"/>
    <property type="evidence" value="ECO:0007669"/>
    <property type="project" value="InterPro"/>
</dbReference>
<dbReference type="PANTHER" id="PTHR11654">
    <property type="entry name" value="OLIGOPEPTIDE TRANSPORTER-RELATED"/>
    <property type="match status" value="1"/>
</dbReference>
<keyword evidence="3 6" id="KW-0812">Transmembrane</keyword>
<dbReference type="OrthoDB" id="8904098at2759"/>
<dbReference type="InterPro" id="IPR036259">
    <property type="entry name" value="MFS_trans_sf"/>
</dbReference>
<organism evidence="9 10">
    <name type="scientific">Chrysochromulina tobinii</name>
    <dbReference type="NCBI Taxonomy" id="1460289"/>
    <lineage>
        <taxon>Eukaryota</taxon>
        <taxon>Haptista</taxon>
        <taxon>Haptophyta</taxon>
        <taxon>Prymnesiophyceae</taxon>
        <taxon>Prymnesiales</taxon>
        <taxon>Chrysochromulinaceae</taxon>
        <taxon>Chrysochromulina</taxon>
    </lineage>
</organism>
<evidence type="ECO:0000313" key="9">
    <source>
        <dbReference type="EMBL" id="KOO35702.1"/>
    </source>
</evidence>
<evidence type="ECO:0000256" key="5">
    <source>
        <dbReference type="ARBA" id="ARBA00023136"/>
    </source>
</evidence>
<sequence length="434" mass="46541">MLLRATSTRSEDVTRPPLAQRYRSSPLASPEMPTGITNIISNEAAERFSFYGMKCILVVFMTSHLRDAQRQPAYLSEKVALVYYHSFTSAVYLTPLGGALLAEAVLGKYRTVVYLSLVYCGGHLALAIDETRTGLFVGLALVALGSGGIKPCVSAVLGDQFGELNQHLVSTAFGYFYLAINLGAFTSTLLTPYLLEHAGSHAAFGVPGIAMALATLAFWSGRHKYTHVPPNASRFLRSTCSPEGARALCKLIGLFGFFAVYWSLYDQSGSAWVLQAEKLDRRFLGVEWLPSQIGAINPLLILTLVPLLHGADFGTPLGAVSGVGRSAFFARLGLVPRRRVRLVGLYELVARHGVRVTPLRKIGCGLVLCACSFLIPLQVEVWMEASGYNHSAAALAECNGAVGDGGGGGARGCGLRPSIAWQVVAFDHVPTDCP</sequence>
<evidence type="ECO:0000256" key="8">
    <source>
        <dbReference type="SAM" id="Phobius"/>
    </source>
</evidence>
<keyword evidence="6" id="KW-0813">Transport</keyword>
<feature type="region of interest" description="Disordered" evidence="7">
    <location>
        <begin position="1"/>
        <end position="29"/>
    </location>
</feature>
<feature type="transmembrane region" description="Helical" evidence="8">
    <location>
        <begin position="82"/>
        <end position="102"/>
    </location>
</feature>
<evidence type="ECO:0000256" key="4">
    <source>
        <dbReference type="ARBA" id="ARBA00022989"/>
    </source>
</evidence>
<keyword evidence="5 8" id="KW-0472">Membrane</keyword>
<dbReference type="Pfam" id="PF00854">
    <property type="entry name" value="PTR2"/>
    <property type="match status" value="2"/>
</dbReference>
<comment type="subcellular location">
    <subcellularLocation>
        <location evidence="1 6">Membrane</location>
        <topology evidence="1 6">Multi-pass membrane protein</topology>
    </subcellularLocation>
</comment>
<dbReference type="SUPFAM" id="SSF103473">
    <property type="entry name" value="MFS general substrate transporter"/>
    <property type="match status" value="1"/>
</dbReference>
<name>A0A0M0KAS5_9EUKA</name>
<protein>
    <submittedName>
        <fullName evidence="9">Amino acid peptide transporter</fullName>
    </submittedName>
</protein>
<dbReference type="InterPro" id="IPR000109">
    <property type="entry name" value="POT_fam"/>
</dbReference>
<feature type="transmembrane region" description="Helical" evidence="8">
    <location>
        <begin position="174"/>
        <end position="195"/>
    </location>
</feature>
<keyword evidence="10" id="KW-1185">Reference proteome</keyword>
<reference evidence="10" key="1">
    <citation type="journal article" date="2015" name="PLoS Genet.">
        <title>Genome Sequence and Transcriptome Analyses of Chrysochromulina tobin: Metabolic Tools for Enhanced Algal Fitness in the Prominent Order Prymnesiales (Haptophyceae).</title>
        <authorList>
            <person name="Hovde B.T."/>
            <person name="Deodato C.R."/>
            <person name="Hunsperger H.M."/>
            <person name="Ryken S.A."/>
            <person name="Yost W."/>
            <person name="Jha R.K."/>
            <person name="Patterson J."/>
            <person name="Monnat R.J. Jr."/>
            <person name="Barlow S.B."/>
            <person name="Starkenburg S.R."/>
            <person name="Cattolico R.A."/>
        </authorList>
    </citation>
    <scope>NUCLEOTIDE SEQUENCE</scope>
    <source>
        <strain evidence="10">CCMP291</strain>
    </source>
</reference>